<dbReference type="AlphaFoldDB" id="A0A9J6B1D6"/>
<accession>A0A9J6B1D6</accession>
<dbReference type="EMBL" id="JACXVP010000001">
    <property type="protein sequence ID" value="KAG5630513.1"/>
    <property type="molecule type" value="Genomic_DNA"/>
</dbReference>
<reference evidence="1 2" key="1">
    <citation type="submission" date="2020-09" db="EMBL/GenBank/DDBJ databases">
        <title>De no assembly of potato wild relative species, Solanum commersonii.</title>
        <authorList>
            <person name="Cho K."/>
        </authorList>
    </citation>
    <scope>NUCLEOTIDE SEQUENCE [LARGE SCALE GENOMIC DNA]</scope>
    <source>
        <strain evidence="1">LZ3.2</strain>
        <tissue evidence="1">Leaf</tissue>
    </source>
</reference>
<evidence type="ECO:0000313" key="1">
    <source>
        <dbReference type="EMBL" id="KAG5630513.1"/>
    </source>
</evidence>
<organism evidence="1 2">
    <name type="scientific">Solanum commersonii</name>
    <name type="common">Commerson's wild potato</name>
    <name type="synonym">Commerson's nightshade</name>
    <dbReference type="NCBI Taxonomy" id="4109"/>
    <lineage>
        <taxon>Eukaryota</taxon>
        <taxon>Viridiplantae</taxon>
        <taxon>Streptophyta</taxon>
        <taxon>Embryophyta</taxon>
        <taxon>Tracheophyta</taxon>
        <taxon>Spermatophyta</taxon>
        <taxon>Magnoliopsida</taxon>
        <taxon>eudicotyledons</taxon>
        <taxon>Gunneridae</taxon>
        <taxon>Pentapetalae</taxon>
        <taxon>asterids</taxon>
        <taxon>lamiids</taxon>
        <taxon>Solanales</taxon>
        <taxon>Solanaceae</taxon>
        <taxon>Solanoideae</taxon>
        <taxon>Solaneae</taxon>
        <taxon>Solanum</taxon>
    </lineage>
</organism>
<dbReference type="OrthoDB" id="1224689at2759"/>
<dbReference type="Proteomes" id="UP000824120">
    <property type="component" value="Chromosome 1"/>
</dbReference>
<gene>
    <name evidence="1" type="ORF">H5410_002230</name>
</gene>
<dbReference type="PANTHER" id="PTHR11697:SF230">
    <property type="entry name" value="ZINC FINGER, MYM DOMAIN CONTAINING 1"/>
    <property type="match status" value="1"/>
</dbReference>
<name>A0A9J6B1D6_SOLCO</name>
<evidence type="ECO:0000313" key="2">
    <source>
        <dbReference type="Proteomes" id="UP000824120"/>
    </source>
</evidence>
<sequence>MKFLHFVINMKFWYLRWMNFIFLESQNIGLLVVTYSHHLHQLQELNNSFGVMSGNLLLCMTSLNSANAFADFNKEKIMTVAKHYPNEFGEPKLQDLSHQLNTFVIDMWHENFTLFDLKGIGYLAEALVNANLNC</sequence>
<keyword evidence="2" id="KW-1185">Reference proteome</keyword>
<proteinExistence type="predicted"/>
<dbReference type="PANTHER" id="PTHR11697">
    <property type="entry name" value="GENERAL TRANSCRIPTION FACTOR 2-RELATED ZINC FINGER PROTEIN"/>
    <property type="match status" value="1"/>
</dbReference>
<protein>
    <submittedName>
        <fullName evidence="1">Uncharacterized protein</fullName>
    </submittedName>
</protein>
<comment type="caution">
    <text evidence="1">The sequence shown here is derived from an EMBL/GenBank/DDBJ whole genome shotgun (WGS) entry which is preliminary data.</text>
</comment>
<dbReference type="InterPro" id="IPR055298">
    <property type="entry name" value="AtLOH3-like"/>
</dbReference>